<keyword evidence="6" id="KW-1185">Reference proteome</keyword>
<dbReference type="SUPFAM" id="SSF55816">
    <property type="entry name" value="5'-nucleotidase (syn. UDP-sugar hydrolase), C-terminal domain"/>
    <property type="match status" value="1"/>
</dbReference>
<evidence type="ECO:0000259" key="3">
    <source>
        <dbReference type="Pfam" id="PF00149"/>
    </source>
</evidence>
<dbReference type="InterPro" id="IPR004843">
    <property type="entry name" value="Calcineurin-like_PHP"/>
</dbReference>
<dbReference type="Gene3D" id="3.90.780.10">
    <property type="entry name" value="5'-Nucleotidase, C-terminal domain"/>
    <property type="match status" value="1"/>
</dbReference>
<dbReference type="RefSeq" id="WP_211560642.1">
    <property type="nucleotide sequence ID" value="NZ_JAGVRK010000001.1"/>
</dbReference>
<dbReference type="EMBL" id="JAGVRK010000001">
    <property type="protein sequence ID" value="MBS2970417.1"/>
    <property type="molecule type" value="Genomic_DNA"/>
</dbReference>
<dbReference type="PANTHER" id="PTHR11575:SF23">
    <property type="entry name" value="5-NUCLEOTIDASE FAMILY PROTEIN"/>
    <property type="match status" value="1"/>
</dbReference>
<comment type="caution">
    <text evidence="5">The sequence shown here is derived from an EMBL/GenBank/DDBJ whole genome shotgun (WGS) entry which is preliminary data.</text>
</comment>
<dbReference type="InterPro" id="IPR008334">
    <property type="entry name" value="5'-Nucleotdase_C"/>
</dbReference>
<dbReference type="Pfam" id="PF00149">
    <property type="entry name" value="Metallophos"/>
    <property type="match status" value="1"/>
</dbReference>
<dbReference type="InterPro" id="IPR006179">
    <property type="entry name" value="5_nucleotidase/apyrase"/>
</dbReference>
<comment type="similarity">
    <text evidence="2">Belongs to the 5'-nucleotidase family.</text>
</comment>
<name>A0ABS5LI93_9BACI</name>
<evidence type="ECO:0000313" key="5">
    <source>
        <dbReference type="EMBL" id="MBS2970417.1"/>
    </source>
</evidence>
<dbReference type="InterPro" id="IPR036907">
    <property type="entry name" value="5'-Nucleotdase_C_sf"/>
</dbReference>
<dbReference type="PRINTS" id="PR01607">
    <property type="entry name" value="APYRASEFAMLY"/>
</dbReference>
<evidence type="ECO:0000259" key="4">
    <source>
        <dbReference type="Pfam" id="PF02872"/>
    </source>
</evidence>
<evidence type="ECO:0000256" key="1">
    <source>
        <dbReference type="ARBA" id="ARBA00022729"/>
    </source>
</evidence>
<keyword evidence="2" id="KW-0378">Hydrolase</keyword>
<evidence type="ECO:0000313" key="6">
    <source>
        <dbReference type="Proteomes" id="UP000682403"/>
    </source>
</evidence>
<proteinExistence type="inferred from homology"/>
<feature type="domain" description="5'-Nucleotidase C-terminal" evidence="4">
    <location>
        <begin position="283"/>
        <end position="426"/>
    </location>
</feature>
<dbReference type="InterPro" id="IPR029052">
    <property type="entry name" value="Metallo-depent_PP-like"/>
</dbReference>
<reference evidence="5 6" key="1">
    <citation type="submission" date="2021-04" db="EMBL/GenBank/DDBJ databases">
        <title>Metabacillus sp. strain KIGAM252 whole genome sequence.</title>
        <authorList>
            <person name="Seo M.-J."/>
            <person name="Cho E.-S."/>
            <person name="Hwang C.Y."/>
            <person name="Yoon D.J."/>
        </authorList>
    </citation>
    <scope>NUCLEOTIDE SEQUENCE [LARGE SCALE GENOMIC DNA]</scope>
    <source>
        <strain evidence="5 6">KIGAM252</strain>
    </source>
</reference>
<dbReference type="CDD" id="cd00845">
    <property type="entry name" value="MPP_UshA_N_like"/>
    <property type="match status" value="1"/>
</dbReference>
<dbReference type="Pfam" id="PF02872">
    <property type="entry name" value="5_nucleotid_C"/>
    <property type="match status" value="1"/>
</dbReference>
<protein>
    <submittedName>
        <fullName evidence="5">Bifunctional metallophosphatase/5'-nucleotidase</fullName>
    </submittedName>
</protein>
<keyword evidence="2" id="KW-0547">Nucleotide-binding</keyword>
<dbReference type="PIRSF" id="PIRSF036361">
    <property type="entry name" value="YunD"/>
    <property type="match status" value="1"/>
</dbReference>
<sequence length="460" mass="51927">MKKLHIYHTNDLHSHFENWPQIAHYVKSSRQQNSKDSEESFLFDIGDHVDRFHPISEASFGQKNVEMMNELHYDAATIGNNEGITLPYESLNSLYSSAGFPVILSNLFQPDGQRPGWAKPYEILTLSDGFKIGLLGVTVSYKPFYEKLGWVIQDPFESLKEVLPGVAEQADYLVILSHLGLYDDEKLAEEFPQLNLILGAHTHHLLEEGKWINGTLLCGAGKYGTHTGHVEIEYDEKTRSILKQTASVKSMEAEKVSLEDEKKLNHHLEESIALLSDPIAELDKELNVRWFEESDFSALLAKSLRSWCGGEASMINAGMLLDSLPKGPVTKKDLHRICPHPINPCNVVLMGDQLLEVIRQASSEEMEQLKMKGLGFRGAVMGKMIYDGIDVKHKTLKDGKNHVSSVTINGQPLDPNRKYKISTADMFTLGPLYPIIGHSPNKEYFMPEFLRDLLEWTLTH</sequence>
<keyword evidence="1" id="KW-0732">Signal</keyword>
<accession>A0ABS5LI93</accession>
<dbReference type="PANTHER" id="PTHR11575">
    <property type="entry name" value="5'-NUCLEOTIDASE-RELATED"/>
    <property type="match status" value="1"/>
</dbReference>
<organism evidence="5 6">
    <name type="scientific">Metabacillus flavus</name>
    <dbReference type="NCBI Taxonomy" id="2823519"/>
    <lineage>
        <taxon>Bacteria</taxon>
        <taxon>Bacillati</taxon>
        <taxon>Bacillota</taxon>
        <taxon>Bacilli</taxon>
        <taxon>Bacillales</taxon>
        <taxon>Bacillaceae</taxon>
        <taxon>Metabacillus</taxon>
    </lineage>
</organism>
<dbReference type="Proteomes" id="UP000682403">
    <property type="component" value="Unassembled WGS sequence"/>
</dbReference>
<gene>
    <name evidence="5" type="ORF">J9317_16845</name>
</gene>
<dbReference type="Gene3D" id="3.60.21.10">
    <property type="match status" value="1"/>
</dbReference>
<dbReference type="SUPFAM" id="SSF56300">
    <property type="entry name" value="Metallo-dependent phosphatases"/>
    <property type="match status" value="1"/>
</dbReference>
<feature type="domain" description="Calcineurin-like phosphoesterase" evidence="3">
    <location>
        <begin position="5"/>
        <end position="204"/>
    </location>
</feature>
<evidence type="ECO:0000256" key="2">
    <source>
        <dbReference type="RuleBase" id="RU362119"/>
    </source>
</evidence>
<dbReference type="InterPro" id="IPR011240">
    <property type="entry name" value="Pesterase_YunD"/>
</dbReference>